<evidence type="ECO:0000256" key="4">
    <source>
        <dbReference type="ARBA" id="ARBA00022989"/>
    </source>
</evidence>
<dbReference type="PIRSF" id="PIRSF006060">
    <property type="entry name" value="AA_transporter"/>
    <property type="match status" value="1"/>
</dbReference>
<evidence type="ECO:0000256" key="3">
    <source>
        <dbReference type="ARBA" id="ARBA00022692"/>
    </source>
</evidence>
<dbReference type="Proteomes" id="UP000183076">
    <property type="component" value="Unassembled WGS sequence"/>
</dbReference>
<dbReference type="EMBL" id="FNNB01000007">
    <property type="protein sequence ID" value="SDX46842.1"/>
    <property type="molecule type" value="Genomic_DNA"/>
</dbReference>
<dbReference type="AlphaFoldDB" id="A0A1H3BY35"/>
<evidence type="ECO:0000256" key="1">
    <source>
        <dbReference type="ARBA" id="ARBA00004651"/>
    </source>
</evidence>
<evidence type="ECO:0000256" key="5">
    <source>
        <dbReference type="ARBA" id="ARBA00023136"/>
    </source>
</evidence>
<dbReference type="RefSeq" id="WP_037967033.1">
    <property type="nucleotide sequence ID" value="NZ_CP160850.1"/>
</dbReference>
<dbReference type="Pfam" id="PF13520">
    <property type="entry name" value="AA_permease_2"/>
    <property type="match status" value="1"/>
</dbReference>
<dbReference type="InterPro" id="IPR002293">
    <property type="entry name" value="AA/rel_permease1"/>
</dbReference>
<feature type="transmembrane region" description="Helical" evidence="6">
    <location>
        <begin position="135"/>
        <end position="155"/>
    </location>
</feature>
<feature type="transmembrane region" description="Helical" evidence="6">
    <location>
        <begin position="426"/>
        <end position="449"/>
    </location>
</feature>
<dbReference type="PANTHER" id="PTHR42770:SF11">
    <property type="entry name" value="INNER MEMBRANE TRANSPORT PROTEIN YBAT"/>
    <property type="match status" value="1"/>
</dbReference>
<keyword evidence="2" id="KW-1003">Cell membrane</keyword>
<feature type="transmembrane region" description="Helical" evidence="6">
    <location>
        <begin position="246"/>
        <end position="269"/>
    </location>
</feature>
<feature type="transmembrane region" description="Helical" evidence="6">
    <location>
        <begin position="401"/>
        <end position="420"/>
    </location>
</feature>
<feature type="transmembrane region" description="Helical" evidence="6">
    <location>
        <begin position="370"/>
        <end position="389"/>
    </location>
</feature>
<evidence type="ECO:0000313" key="7">
    <source>
        <dbReference type="EMBL" id="SDX46842.1"/>
    </source>
</evidence>
<dbReference type="PANTHER" id="PTHR42770">
    <property type="entry name" value="AMINO ACID TRANSPORTER-RELATED"/>
    <property type="match status" value="1"/>
</dbReference>
<feature type="transmembrane region" description="Helical" evidence="6">
    <location>
        <begin position="55"/>
        <end position="74"/>
    </location>
</feature>
<keyword evidence="5 6" id="KW-0472">Membrane</keyword>
<feature type="transmembrane region" description="Helical" evidence="6">
    <location>
        <begin position="94"/>
        <end position="115"/>
    </location>
</feature>
<feature type="transmembrane region" description="Helical" evidence="6">
    <location>
        <begin position="167"/>
        <end position="188"/>
    </location>
</feature>
<feature type="transmembrane region" description="Helical" evidence="6">
    <location>
        <begin position="208"/>
        <end position="226"/>
    </location>
</feature>
<name>A0A1H3BY35_9RHOB</name>
<dbReference type="GeneID" id="94022312"/>
<feature type="transmembrane region" description="Helical" evidence="6">
    <location>
        <begin position="342"/>
        <end position="364"/>
    </location>
</feature>
<sequence length="466" mass="48761">MTKDVSTTPDQDGEKTELKRVMGPGLLLLFVVGDVLGTGIYALTGEVAAKVGGIVWLPFLVAFVLATVTACSYLELVTKYPKAAGAALYTQKAFGVHFLTFLVAFAVMSSGITSASTASQAFAENFGKSFGLGDGAFLITAISIGFMVLLGLINLRGVGESVKANVVLTCIELTGLLIIIMIGAAALMGGQGDFGRAFDFSSAGEQGLFWPVIAATTLAFFAMVGFEDSVNMAEEAKNPSRIFPKVLLGGLLITGVIYLLVSITAIALVDAKALGEGATPLLKVVEAGAPWFPLSVFGIITMCAVANSALINMLMASRLLYGMAQEKVLPSILGKVLPKRRTPYTAIVFTTGLAIALITFVGAVPDLGGTTALLLLAVFTLVNIAVLVLRSDTVDHDHFTSPLGLPYIGAISCAFFVGPWTGRDSVQYLIAAVLIGLGVVLWGATVFYMKSKGQDPLASDMDKLSE</sequence>
<evidence type="ECO:0000256" key="6">
    <source>
        <dbReference type="SAM" id="Phobius"/>
    </source>
</evidence>
<feature type="transmembrane region" description="Helical" evidence="6">
    <location>
        <begin position="289"/>
        <end position="321"/>
    </location>
</feature>
<dbReference type="InterPro" id="IPR050367">
    <property type="entry name" value="APC_superfamily"/>
</dbReference>
<evidence type="ECO:0000313" key="8">
    <source>
        <dbReference type="Proteomes" id="UP000183076"/>
    </source>
</evidence>
<dbReference type="Gene3D" id="1.20.1740.10">
    <property type="entry name" value="Amino acid/polyamine transporter I"/>
    <property type="match status" value="1"/>
</dbReference>
<dbReference type="STRING" id="60137.SAMN04488041_107124"/>
<protein>
    <submittedName>
        <fullName evidence="7">Amino acid/polyamine/organocation transporter, APC superfamily</fullName>
    </submittedName>
</protein>
<dbReference type="GO" id="GO:0005886">
    <property type="term" value="C:plasma membrane"/>
    <property type="evidence" value="ECO:0007669"/>
    <property type="project" value="UniProtKB-SubCell"/>
</dbReference>
<proteinExistence type="predicted"/>
<accession>A0A1H3BY35</accession>
<organism evidence="7 8">
    <name type="scientific">Sulfitobacter pontiacus</name>
    <dbReference type="NCBI Taxonomy" id="60137"/>
    <lineage>
        <taxon>Bacteria</taxon>
        <taxon>Pseudomonadati</taxon>
        <taxon>Pseudomonadota</taxon>
        <taxon>Alphaproteobacteria</taxon>
        <taxon>Rhodobacterales</taxon>
        <taxon>Roseobacteraceae</taxon>
        <taxon>Sulfitobacter</taxon>
    </lineage>
</organism>
<comment type="subcellular location">
    <subcellularLocation>
        <location evidence="1">Cell membrane</location>
        <topology evidence="1">Multi-pass membrane protein</topology>
    </subcellularLocation>
</comment>
<keyword evidence="3 6" id="KW-0812">Transmembrane</keyword>
<dbReference type="GO" id="GO:0022857">
    <property type="term" value="F:transmembrane transporter activity"/>
    <property type="evidence" value="ECO:0007669"/>
    <property type="project" value="InterPro"/>
</dbReference>
<reference evidence="8" key="1">
    <citation type="submission" date="2016-10" db="EMBL/GenBank/DDBJ databases">
        <authorList>
            <person name="Varghese N."/>
            <person name="Submissions S."/>
        </authorList>
    </citation>
    <scope>NUCLEOTIDE SEQUENCE [LARGE SCALE GENOMIC DNA]</scope>
    <source>
        <strain evidence="8">DSM 10014</strain>
    </source>
</reference>
<evidence type="ECO:0000256" key="2">
    <source>
        <dbReference type="ARBA" id="ARBA00022475"/>
    </source>
</evidence>
<gene>
    <name evidence="7" type="ORF">SAMN04488041_107124</name>
</gene>
<feature type="transmembrane region" description="Helical" evidence="6">
    <location>
        <begin position="21"/>
        <end position="43"/>
    </location>
</feature>
<keyword evidence="4 6" id="KW-1133">Transmembrane helix</keyword>